<dbReference type="Proteomes" id="UP001595826">
    <property type="component" value="Unassembled WGS sequence"/>
</dbReference>
<evidence type="ECO:0000256" key="1">
    <source>
        <dbReference type="SAM" id="Phobius"/>
    </source>
</evidence>
<feature type="transmembrane region" description="Helical" evidence="1">
    <location>
        <begin position="82"/>
        <end position="102"/>
    </location>
</feature>
<proteinExistence type="predicted"/>
<name>A0ABV8R675_9FLAO</name>
<protein>
    <submittedName>
        <fullName evidence="2">Uncharacterized protein</fullName>
    </submittedName>
</protein>
<dbReference type="EMBL" id="JBHSCY010000001">
    <property type="protein sequence ID" value="MFC4267708.1"/>
    <property type="molecule type" value="Genomic_DNA"/>
</dbReference>
<feature type="transmembrane region" description="Helical" evidence="1">
    <location>
        <begin position="7"/>
        <end position="31"/>
    </location>
</feature>
<feature type="transmembrane region" description="Helical" evidence="1">
    <location>
        <begin position="37"/>
        <end position="61"/>
    </location>
</feature>
<keyword evidence="1" id="KW-0472">Membrane</keyword>
<keyword evidence="3" id="KW-1185">Reference proteome</keyword>
<gene>
    <name evidence="2" type="ORF">ACFOWD_02220</name>
</gene>
<evidence type="ECO:0000313" key="3">
    <source>
        <dbReference type="Proteomes" id="UP001595826"/>
    </source>
</evidence>
<reference evidence="3" key="1">
    <citation type="journal article" date="2019" name="Int. J. Syst. Evol. Microbiol.">
        <title>The Global Catalogue of Microorganisms (GCM) 10K type strain sequencing project: providing services to taxonomists for standard genome sequencing and annotation.</title>
        <authorList>
            <consortium name="The Broad Institute Genomics Platform"/>
            <consortium name="The Broad Institute Genome Sequencing Center for Infectious Disease"/>
            <person name="Wu L."/>
            <person name="Ma J."/>
        </authorList>
    </citation>
    <scope>NUCLEOTIDE SEQUENCE [LARGE SCALE GENOMIC DNA]</scope>
    <source>
        <strain evidence="3">CECT 8655</strain>
    </source>
</reference>
<evidence type="ECO:0000313" key="2">
    <source>
        <dbReference type="EMBL" id="MFC4267708.1"/>
    </source>
</evidence>
<sequence>MKHRKKLLFITISITLIATFLLISSPTVLLYNLASSYNFPAGTLITWFGFMGLSLSVYLSVANLRNPKNRFNKLLSYQIKTTIVIAALWVVISYLLAGKLSFTFTDKVEFQGGQLAMKIFWTINYALVIIPILVLLCYWILNKIKF</sequence>
<keyword evidence="1" id="KW-1133">Transmembrane helix</keyword>
<organism evidence="2 3">
    <name type="scientific">Polaribacter marinivivus</name>
    <dbReference type="NCBI Taxonomy" id="1524260"/>
    <lineage>
        <taxon>Bacteria</taxon>
        <taxon>Pseudomonadati</taxon>
        <taxon>Bacteroidota</taxon>
        <taxon>Flavobacteriia</taxon>
        <taxon>Flavobacteriales</taxon>
        <taxon>Flavobacteriaceae</taxon>
    </lineage>
</organism>
<comment type="caution">
    <text evidence="2">The sequence shown here is derived from an EMBL/GenBank/DDBJ whole genome shotgun (WGS) entry which is preliminary data.</text>
</comment>
<accession>A0ABV8R675</accession>
<dbReference type="RefSeq" id="WP_377407749.1">
    <property type="nucleotide sequence ID" value="NZ_JBHSCY010000001.1"/>
</dbReference>
<feature type="transmembrane region" description="Helical" evidence="1">
    <location>
        <begin position="122"/>
        <end position="141"/>
    </location>
</feature>
<keyword evidence="1" id="KW-0812">Transmembrane</keyword>